<dbReference type="SUPFAM" id="SSF54427">
    <property type="entry name" value="NTF2-like"/>
    <property type="match status" value="1"/>
</dbReference>
<dbReference type="Proteomes" id="UP000447434">
    <property type="component" value="Chromosome 6"/>
</dbReference>
<proteinExistence type="predicted"/>
<gene>
    <name evidence="1" type="ORF">Lalb_Chr06g0167991</name>
</gene>
<dbReference type="PANTHER" id="PTHR34123">
    <property type="entry name" value="OS04G0578200 PROTEIN"/>
    <property type="match status" value="1"/>
</dbReference>
<evidence type="ECO:0000313" key="2">
    <source>
        <dbReference type="Proteomes" id="UP000447434"/>
    </source>
</evidence>
<sequence>MEWLNGLHCLFWPNGPMKVLSHTPQNNSESKSYDTKMSTRTWFWLSGTPPLLSLNFQLKLCSYHLCSKSNIHIPYSRKMINASFKRETTKTPQILKIVVSGVTELLRLFSPSLQTSDLSGDVENQKDEFSVSSVDDVVMIIESDYDKAYFVTGNFTSSIYTKDCIFEDPTIKFQGRELYARNLKLLVPFFDCASIKLQKIEKDVDSDKKIVMATWKLRTNLKLPWRPLISIDGSTSYELDEDFKIVRHVESWNVSALEAILQIFNLKFGGRMS</sequence>
<dbReference type="InterPro" id="IPR018790">
    <property type="entry name" value="DUF2358"/>
</dbReference>
<dbReference type="AlphaFoldDB" id="A0A6A4QCF6"/>
<dbReference type="EMBL" id="WOCE01000006">
    <property type="protein sequence ID" value="KAE9611965.1"/>
    <property type="molecule type" value="Genomic_DNA"/>
</dbReference>
<dbReference type="OrthoDB" id="348976at2759"/>
<protein>
    <submittedName>
        <fullName evidence="1">Putative NTF2-like domain-containing protein</fullName>
    </submittedName>
</protein>
<dbReference type="PANTHER" id="PTHR34123:SF4">
    <property type="entry name" value="PHOSPHORIBOSYLTRANSFERASE-LIKE PROTEIN, PUTATIVE (DUF2358)-RELATED"/>
    <property type="match status" value="1"/>
</dbReference>
<organism evidence="1 2">
    <name type="scientific">Lupinus albus</name>
    <name type="common">White lupine</name>
    <name type="synonym">Lupinus termis</name>
    <dbReference type="NCBI Taxonomy" id="3870"/>
    <lineage>
        <taxon>Eukaryota</taxon>
        <taxon>Viridiplantae</taxon>
        <taxon>Streptophyta</taxon>
        <taxon>Embryophyta</taxon>
        <taxon>Tracheophyta</taxon>
        <taxon>Spermatophyta</taxon>
        <taxon>Magnoliopsida</taxon>
        <taxon>eudicotyledons</taxon>
        <taxon>Gunneridae</taxon>
        <taxon>Pentapetalae</taxon>
        <taxon>rosids</taxon>
        <taxon>fabids</taxon>
        <taxon>Fabales</taxon>
        <taxon>Fabaceae</taxon>
        <taxon>Papilionoideae</taxon>
        <taxon>50 kb inversion clade</taxon>
        <taxon>genistoids sensu lato</taxon>
        <taxon>core genistoids</taxon>
        <taxon>Genisteae</taxon>
        <taxon>Lupinus</taxon>
    </lineage>
</organism>
<dbReference type="InterPro" id="IPR032710">
    <property type="entry name" value="NTF2-like_dom_sf"/>
</dbReference>
<name>A0A6A4QCF6_LUPAL</name>
<comment type="caution">
    <text evidence="1">The sequence shown here is derived from an EMBL/GenBank/DDBJ whole genome shotgun (WGS) entry which is preliminary data.</text>
</comment>
<keyword evidence="2" id="KW-1185">Reference proteome</keyword>
<evidence type="ECO:0000313" key="1">
    <source>
        <dbReference type="EMBL" id="KAE9611965.1"/>
    </source>
</evidence>
<dbReference type="Pfam" id="PF10184">
    <property type="entry name" value="DUF2358"/>
    <property type="match status" value="1"/>
</dbReference>
<reference evidence="2" key="1">
    <citation type="journal article" date="2020" name="Nat. Commun.">
        <title>Genome sequence of the cluster root forming white lupin.</title>
        <authorList>
            <person name="Hufnagel B."/>
            <person name="Marques A."/>
            <person name="Soriano A."/>
            <person name="Marques L."/>
            <person name="Divol F."/>
            <person name="Doumas P."/>
            <person name="Sallet E."/>
            <person name="Mancinotti D."/>
            <person name="Carrere S."/>
            <person name="Marande W."/>
            <person name="Arribat S."/>
            <person name="Keller J."/>
            <person name="Huneau C."/>
            <person name="Blein T."/>
            <person name="Aime D."/>
            <person name="Laguerre M."/>
            <person name="Taylor J."/>
            <person name="Schubert V."/>
            <person name="Nelson M."/>
            <person name="Geu-Flores F."/>
            <person name="Crespi M."/>
            <person name="Gallardo-Guerrero K."/>
            <person name="Delaux P.-M."/>
            <person name="Salse J."/>
            <person name="Berges H."/>
            <person name="Guyot R."/>
            <person name="Gouzy J."/>
            <person name="Peret B."/>
        </authorList>
    </citation>
    <scope>NUCLEOTIDE SEQUENCE [LARGE SCALE GENOMIC DNA]</scope>
    <source>
        <strain evidence="2">cv. Amiga</strain>
    </source>
</reference>
<accession>A0A6A4QCF6</accession>